<keyword evidence="7" id="KW-1185">Reference proteome</keyword>
<dbReference type="GO" id="GO:0000976">
    <property type="term" value="F:transcription cis-regulatory region binding"/>
    <property type="evidence" value="ECO:0007669"/>
    <property type="project" value="TreeGrafter"/>
</dbReference>
<proteinExistence type="predicted"/>
<keyword evidence="2" id="KW-0805">Transcription regulation</keyword>
<dbReference type="CDD" id="cd01392">
    <property type="entry name" value="HTH_LacI"/>
    <property type="match status" value="1"/>
</dbReference>
<evidence type="ECO:0000256" key="4">
    <source>
        <dbReference type="ARBA" id="ARBA00023163"/>
    </source>
</evidence>
<protein>
    <submittedName>
        <fullName evidence="6">LacI family transcriptional regulator</fullName>
    </submittedName>
</protein>
<keyword evidence="1" id="KW-0678">Repressor</keyword>
<evidence type="ECO:0000313" key="7">
    <source>
        <dbReference type="Proteomes" id="UP000245202"/>
    </source>
</evidence>
<feature type="domain" description="HTH lacI-type" evidence="5">
    <location>
        <begin position="6"/>
        <end position="50"/>
    </location>
</feature>
<dbReference type="Proteomes" id="UP000245202">
    <property type="component" value="Unassembled WGS sequence"/>
</dbReference>
<name>A0A2R5ERV0_9BACL</name>
<evidence type="ECO:0000259" key="5">
    <source>
        <dbReference type="PROSITE" id="PS50932"/>
    </source>
</evidence>
<dbReference type="InterPro" id="IPR000843">
    <property type="entry name" value="HTH_LacI"/>
</dbReference>
<dbReference type="Pfam" id="PF13377">
    <property type="entry name" value="Peripla_BP_3"/>
    <property type="match status" value="1"/>
</dbReference>
<evidence type="ECO:0000256" key="2">
    <source>
        <dbReference type="ARBA" id="ARBA00023015"/>
    </source>
</evidence>
<dbReference type="PANTHER" id="PTHR30146:SF148">
    <property type="entry name" value="HTH-TYPE TRANSCRIPTIONAL REPRESSOR PURR-RELATED"/>
    <property type="match status" value="1"/>
</dbReference>
<dbReference type="EMBL" id="BDQX01000163">
    <property type="protein sequence ID" value="GBG08389.1"/>
    <property type="molecule type" value="Genomic_DNA"/>
</dbReference>
<dbReference type="PROSITE" id="PS50932">
    <property type="entry name" value="HTH_LACI_2"/>
    <property type="match status" value="1"/>
</dbReference>
<evidence type="ECO:0000256" key="3">
    <source>
        <dbReference type="ARBA" id="ARBA00023125"/>
    </source>
</evidence>
<evidence type="ECO:0000256" key="1">
    <source>
        <dbReference type="ARBA" id="ARBA00022491"/>
    </source>
</evidence>
<dbReference type="SUPFAM" id="SSF47413">
    <property type="entry name" value="lambda repressor-like DNA-binding domains"/>
    <property type="match status" value="1"/>
</dbReference>
<dbReference type="SUPFAM" id="SSF53822">
    <property type="entry name" value="Periplasmic binding protein-like I"/>
    <property type="match status" value="1"/>
</dbReference>
<dbReference type="Gene3D" id="3.40.50.2300">
    <property type="match status" value="2"/>
</dbReference>
<comment type="caution">
    <text evidence="6">The sequence shown here is derived from an EMBL/GenBank/DDBJ whole genome shotgun (WGS) entry which is preliminary data.</text>
</comment>
<keyword evidence="3" id="KW-0238">DNA-binding</keyword>
<dbReference type="RefSeq" id="WP_108993347.1">
    <property type="nucleotide sequence ID" value="NZ_BDQX01000163.1"/>
</dbReference>
<dbReference type="SMART" id="SM00354">
    <property type="entry name" value="HTH_LACI"/>
    <property type="match status" value="1"/>
</dbReference>
<keyword evidence="4" id="KW-0804">Transcription</keyword>
<dbReference type="AlphaFoldDB" id="A0A2R5ERV0"/>
<dbReference type="Gene3D" id="1.10.260.40">
    <property type="entry name" value="lambda repressor-like DNA-binding domains"/>
    <property type="match status" value="1"/>
</dbReference>
<dbReference type="Pfam" id="PF00356">
    <property type="entry name" value="LacI"/>
    <property type="match status" value="1"/>
</dbReference>
<sequence>MKLKKVTMEDIAAELGISKSLVSKALSGSHGISEDTKDKVRAAAIRMGYRFKKGVPQEATDKTGNVAVLLPREDVGDFDYWGVILKSIEVEMSRNGYSVMFSGIDTQAEKGASLPLSITEHKVDGVIILGRIPRPIILSVIAAGLPLVLIDSDYHDLNVDLVYADNYGGGFEAARHMIKHGHRNLGFIGNLDYSWTFRERYRGFAAAVEQYRSEAGEGIKLSVFSGDVDFNNIPVAYEEIKNCLEAEERPDALFCANDPIAFVVLQAMDQLGITCPDGMSIMGFDNVSKCEMSVTPLTSIEPHKSLMGERASQMLLRRIEYDNGVSEKQQLVVKIVERKTVKMLNEKRDNIQEVY</sequence>
<organism evidence="6 7">
    <name type="scientific">Paenibacillus agaridevorans</name>
    <dbReference type="NCBI Taxonomy" id="171404"/>
    <lineage>
        <taxon>Bacteria</taxon>
        <taxon>Bacillati</taxon>
        <taxon>Bacillota</taxon>
        <taxon>Bacilli</taxon>
        <taxon>Bacillales</taxon>
        <taxon>Paenibacillaceae</taxon>
        <taxon>Paenibacillus</taxon>
    </lineage>
</organism>
<dbReference type="InterPro" id="IPR010982">
    <property type="entry name" value="Lambda_DNA-bd_dom_sf"/>
</dbReference>
<reference evidence="6 7" key="1">
    <citation type="submission" date="2017-08" db="EMBL/GenBank/DDBJ databases">
        <title>Substantial Increase in Enzyme Production by Combined Drug-Resistance Mutations in Paenibacillus agaridevorans.</title>
        <authorList>
            <person name="Tanaka Y."/>
            <person name="Funane K."/>
            <person name="Hosaka T."/>
            <person name="Shiwa Y."/>
            <person name="Fujita N."/>
            <person name="Miyazaki T."/>
            <person name="Yoshikawa H."/>
            <person name="Murakami K."/>
            <person name="Kasahara K."/>
            <person name="Inaoka T."/>
            <person name="Hiraga Y."/>
            <person name="Ochi K."/>
        </authorList>
    </citation>
    <scope>NUCLEOTIDE SEQUENCE [LARGE SCALE GENOMIC DNA]</scope>
    <source>
        <strain evidence="6 7">T-3040</strain>
    </source>
</reference>
<dbReference type="InterPro" id="IPR028082">
    <property type="entry name" value="Peripla_BP_I"/>
</dbReference>
<gene>
    <name evidence="6" type="ORF">PAT3040_02970</name>
</gene>
<dbReference type="PANTHER" id="PTHR30146">
    <property type="entry name" value="LACI-RELATED TRANSCRIPTIONAL REPRESSOR"/>
    <property type="match status" value="1"/>
</dbReference>
<accession>A0A2R5ERV0</accession>
<dbReference type="InterPro" id="IPR046335">
    <property type="entry name" value="LacI/GalR-like_sensor"/>
</dbReference>
<dbReference type="GO" id="GO:0003700">
    <property type="term" value="F:DNA-binding transcription factor activity"/>
    <property type="evidence" value="ECO:0007669"/>
    <property type="project" value="TreeGrafter"/>
</dbReference>
<evidence type="ECO:0000313" key="6">
    <source>
        <dbReference type="EMBL" id="GBG08389.1"/>
    </source>
</evidence>